<dbReference type="PANTHER" id="PTHR12995:SF4">
    <property type="entry name" value="FI21814P1"/>
    <property type="match status" value="1"/>
</dbReference>
<evidence type="ECO:0000256" key="6">
    <source>
        <dbReference type="SAM" id="MobiDB-lite"/>
    </source>
</evidence>
<evidence type="ECO:0000256" key="3">
    <source>
        <dbReference type="ARBA" id="ARBA00022692"/>
    </source>
</evidence>
<evidence type="ECO:0000256" key="5">
    <source>
        <dbReference type="ARBA" id="ARBA00023136"/>
    </source>
</evidence>
<keyword evidence="4 7" id="KW-1133">Transmembrane helix</keyword>
<feature type="region of interest" description="Disordered" evidence="6">
    <location>
        <begin position="1"/>
        <end position="32"/>
    </location>
</feature>
<feature type="transmembrane region" description="Helical" evidence="7">
    <location>
        <begin position="374"/>
        <end position="392"/>
    </location>
</feature>
<feature type="transmembrane region" description="Helical" evidence="7">
    <location>
        <begin position="348"/>
        <end position="368"/>
    </location>
</feature>
<feature type="compositionally biased region" description="Low complexity" evidence="6">
    <location>
        <begin position="1"/>
        <end position="16"/>
    </location>
</feature>
<dbReference type="Proteomes" id="UP001190700">
    <property type="component" value="Unassembled WGS sequence"/>
</dbReference>
<keyword evidence="3 7" id="KW-0812">Transmembrane</keyword>
<evidence type="ECO:0000256" key="7">
    <source>
        <dbReference type="SAM" id="Phobius"/>
    </source>
</evidence>
<protein>
    <submittedName>
        <fullName evidence="8">Uncharacterized protein</fullName>
    </submittedName>
</protein>
<feature type="transmembrane region" description="Helical" evidence="7">
    <location>
        <begin position="54"/>
        <end position="75"/>
    </location>
</feature>
<name>A0AAE0FU71_9CHLO</name>
<dbReference type="InterPro" id="IPR019397">
    <property type="entry name" value="Uncharacterised_TMEM39"/>
</dbReference>
<reference evidence="8 9" key="1">
    <citation type="journal article" date="2015" name="Genome Biol. Evol.">
        <title>Comparative Genomics of a Bacterivorous Green Alga Reveals Evolutionary Causalities and Consequences of Phago-Mixotrophic Mode of Nutrition.</title>
        <authorList>
            <person name="Burns J.A."/>
            <person name="Paasch A."/>
            <person name="Narechania A."/>
            <person name="Kim E."/>
        </authorList>
    </citation>
    <scope>NUCLEOTIDE SEQUENCE [LARGE SCALE GENOMIC DNA]</scope>
    <source>
        <strain evidence="8 9">PLY_AMNH</strain>
    </source>
</reference>
<sequence>MNTRRSSRSTNSSVSTSHERGNSNTNANPPIQLTQAPQHEVPLLSAKAYCLTEFLIFVYFAAHLIIQNLAIYRAAVHNINLYALTYALIIMSRRVVLAVVQSSAKERRKHQENIAMAVGAILGGINLMKLLAMLPWSRKGYALYSLVGLVFALGTPWSKQGSARPAQVARPSATQGSSSSNASRRGNSNADEDLRSTKNPRIDLNHAENELTQGLTQVVSEALLYVYLTGVLPLKATMHDHFYYDPFHYGIVFPMCEMTSGSLLLLLQYLSFHYAHFCQCTNVGGCWELQSKPQSRGAVRWVATEQYTQGAVITHQGQQYIALCRNNHAMPGNGIQNIFYSFCHPDGIGYDWIIFAQAVVVVTQFMFFATSRNWMAYMLSLLCNYGVLYICIHVRRAAMTYRSSVVS</sequence>
<comment type="subcellular location">
    <subcellularLocation>
        <location evidence="1">Membrane</location>
        <topology evidence="1">Multi-pass membrane protein</topology>
    </subcellularLocation>
</comment>
<dbReference type="GO" id="GO:0016020">
    <property type="term" value="C:membrane"/>
    <property type="evidence" value="ECO:0007669"/>
    <property type="project" value="UniProtKB-SubCell"/>
</dbReference>
<feature type="transmembrane region" description="Helical" evidence="7">
    <location>
        <begin position="81"/>
        <end position="102"/>
    </location>
</feature>
<proteinExistence type="inferred from homology"/>
<comment type="similarity">
    <text evidence="2">Belongs to the TMEM39 family.</text>
</comment>
<keyword evidence="5 7" id="KW-0472">Membrane</keyword>
<feature type="compositionally biased region" description="Low complexity" evidence="6">
    <location>
        <begin position="176"/>
        <end position="189"/>
    </location>
</feature>
<evidence type="ECO:0000256" key="4">
    <source>
        <dbReference type="ARBA" id="ARBA00022989"/>
    </source>
</evidence>
<keyword evidence="9" id="KW-1185">Reference proteome</keyword>
<comment type="caution">
    <text evidence="8">The sequence shown here is derived from an EMBL/GenBank/DDBJ whole genome shotgun (WGS) entry which is preliminary data.</text>
</comment>
<feature type="compositionally biased region" description="Basic and acidic residues" evidence="6">
    <location>
        <begin position="192"/>
        <end position="205"/>
    </location>
</feature>
<gene>
    <name evidence="8" type="ORF">CYMTET_25626</name>
</gene>
<feature type="transmembrane region" description="Helical" evidence="7">
    <location>
        <begin position="114"/>
        <end position="134"/>
    </location>
</feature>
<evidence type="ECO:0000313" key="8">
    <source>
        <dbReference type="EMBL" id="KAK3265718.1"/>
    </source>
</evidence>
<accession>A0AAE0FU71</accession>
<evidence type="ECO:0000256" key="2">
    <source>
        <dbReference type="ARBA" id="ARBA00010737"/>
    </source>
</evidence>
<organism evidence="8 9">
    <name type="scientific">Cymbomonas tetramitiformis</name>
    <dbReference type="NCBI Taxonomy" id="36881"/>
    <lineage>
        <taxon>Eukaryota</taxon>
        <taxon>Viridiplantae</taxon>
        <taxon>Chlorophyta</taxon>
        <taxon>Pyramimonadophyceae</taxon>
        <taxon>Pyramimonadales</taxon>
        <taxon>Pyramimonadaceae</taxon>
        <taxon>Cymbomonas</taxon>
    </lineage>
</organism>
<feature type="region of interest" description="Disordered" evidence="6">
    <location>
        <begin position="163"/>
        <end position="205"/>
    </location>
</feature>
<evidence type="ECO:0000313" key="9">
    <source>
        <dbReference type="Proteomes" id="UP001190700"/>
    </source>
</evidence>
<feature type="transmembrane region" description="Helical" evidence="7">
    <location>
        <begin position="140"/>
        <end position="157"/>
    </location>
</feature>
<dbReference type="PANTHER" id="PTHR12995">
    <property type="entry name" value="FI21814P1"/>
    <property type="match status" value="1"/>
</dbReference>
<dbReference type="EMBL" id="LGRX02013727">
    <property type="protein sequence ID" value="KAK3265718.1"/>
    <property type="molecule type" value="Genomic_DNA"/>
</dbReference>
<dbReference type="Pfam" id="PF10271">
    <property type="entry name" value="Tmp39"/>
    <property type="match status" value="1"/>
</dbReference>
<dbReference type="AlphaFoldDB" id="A0AAE0FU71"/>
<evidence type="ECO:0000256" key="1">
    <source>
        <dbReference type="ARBA" id="ARBA00004141"/>
    </source>
</evidence>
<feature type="compositionally biased region" description="Polar residues" evidence="6">
    <location>
        <begin position="22"/>
        <end position="32"/>
    </location>
</feature>